<protein>
    <submittedName>
        <fullName evidence="3">Uncharacterized protein</fullName>
    </submittedName>
</protein>
<reference evidence="3" key="1">
    <citation type="submission" date="2021-11" db="EMBL/GenBank/DDBJ databases">
        <authorList>
            <person name="Schell T."/>
        </authorList>
    </citation>
    <scope>NUCLEOTIDE SEQUENCE</scope>
    <source>
        <strain evidence="3">M5</strain>
    </source>
</reference>
<dbReference type="NCBIfam" id="NF004846">
    <property type="entry name" value="PRK06197.1"/>
    <property type="match status" value="1"/>
</dbReference>
<dbReference type="PRINTS" id="PR00081">
    <property type="entry name" value="GDHRDH"/>
</dbReference>
<dbReference type="PANTHER" id="PTHR43157">
    <property type="entry name" value="PHOSPHATIDYLINOSITOL-GLYCAN BIOSYNTHESIS CLASS F PROTEIN-RELATED"/>
    <property type="match status" value="1"/>
</dbReference>
<dbReference type="PANTHER" id="PTHR43157:SF31">
    <property type="entry name" value="PHOSPHATIDYLINOSITOL-GLYCAN BIOSYNTHESIS CLASS F PROTEIN"/>
    <property type="match status" value="1"/>
</dbReference>
<organism evidence="3 4">
    <name type="scientific">Daphnia galeata</name>
    <dbReference type="NCBI Taxonomy" id="27404"/>
    <lineage>
        <taxon>Eukaryota</taxon>
        <taxon>Metazoa</taxon>
        <taxon>Ecdysozoa</taxon>
        <taxon>Arthropoda</taxon>
        <taxon>Crustacea</taxon>
        <taxon>Branchiopoda</taxon>
        <taxon>Diplostraca</taxon>
        <taxon>Cladocera</taxon>
        <taxon>Anomopoda</taxon>
        <taxon>Daphniidae</taxon>
        <taxon>Daphnia</taxon>
    </lineage>
</organism>
<dbReference type="Pfam" id="PF00106">
    <property type="entry name" value="adh_short"/>
    <property type="match status" value="1"/>
</dbReference>
<comment type="similarity">
    <text evidence="2">Belongs to the short-chain dehydrogenases/reductases (SDR) family.</text>
</comment>
<evidence type="ECO:0000313" key="3">
    <source>
        <dbReference type="EMBL" id="CAH0112096.1"/>
    </source>
</evidence>
<keyword evidence="4" id="KW-1185">Reference proteome</keyword>
<dbReference type="PRINTS" id="PR00080">
    <property type="entry name" value="SDRFAMILY"/>
</dbReference>
<evidence type="ECO:0000256" key="2">
    <source>
        <dbReference type="RuleBase" id="RU000363"/>
    </source>
</evidence>
<dbReference type="Gene3D" id="3.40.50.720">
    <property type="entry name" value="NAD(P)-binding Rossmann-like Domain"/>
    <property type="match status" value="1"/>
</dbReference>
<dbReference type="AlphaFoldDB" id="A0A8J2S7G2"/>
<dbReference type="SUPFAM" id="SSF51735">
    <property type="entry name" value="NAD(P)-binding Rossmann-fold domains"/>
    <property type="match status" value="1"/>
</dbReference>
<keyword evidence="1" id="KW-0560">Oxidoreductase</keyword>
<dbReference type="OrthoDB" id="191139at2759"/>
<evidence type="ECO:0000256" key="1">
    <source>
        <dbReference type="ARBA" id="ARBA00023002"/>
    </source>
</evidence>
<dbReference type="EMBL" id="CAKKLH010000322">
    <property type="protein sequence ID" value="CAH0112096.1"/>
    <property type="molecule type" value="Genomic_DNA"/>
</dbReference>
<proteinExistence type="inferred from homology"/>
<gene>
    <name evidence="3" type="ORF">DGAL_LOCUS15808</name>
</gene>
<sequence length="299" mass="33291">MPRFFQGPRCKNTVQLDGKIVVITGSNTGIGKETARELSQRGAEVVLACRDLNKAEEAADEISKQTGNKVTTVKLNLASMKSIRAAAEELGTRHPQIHILINNAGIMTCPQWKTEDGFEMQFGVNHLGSFLWTLLLLDNIKQAAPSRIVNLSSLAHTRGKIYFDDLMLTKNYTPVRAYCQSKLANVLFTQELARRLEGTGVTVLAVHPGVVQTELSRHINESMNSCVDGTLHFFSRYVFKTPEMGAQTSVYCATEESLTELSGHYFSDCTMKKPAKQANDKKKAERLWKMSEELVCLNC</sequence>
<dbReference type="InterPro" id="IPR002347">
    <property type="entry name" value="SDR_fam"/>
</dbReference>
<dbReference type="Proteomes" id="UP000789390">
    <property type="component" value="Unassembled WGS sequence"/>
</dbReference>
<dbReference type="InterPro" id="IPR036291">
    <property type="entry name" value="NAD(P)-bd_dom_sf"/>
</dbReference>
<evidence type="ECO:0000313" key="4">
    <source>
        <dbReference type="Proteomes" id="UP000789390"/>
    </source>
</evidence>
<name>A0A8J2S7G2_9CRUS</name>
<accession>A0A8J2S7G2</accession>
<comment type="caution">
    <text evidence="3">The sequence shown here is derived from an EMBL/GenBank/DDBJ whole genome shotgun (WGS) entry which is preliminary data.</text>
</comment>
<dbReference type="GO" id="GO:0016491">
    <property type="term" value="F:oxidoreductase activity"/>
    <property type="evidence" value="ECO:0007669"/>
    <property type="project" value="UniProtKB-KW"/>
</dbReference>